<organism evidence="3 4">
    <name type="scientific">Nocardia camponoti</name>
    <dbReference type="NCBI Taxonomy" id="1616106"/>
    <lineage>
        <taxon>Bacteria</taxon>
        <taxon>Bacillati</taxon>
        <taxon>Actinomycetota</taxon>
        <taxon>Actinomycetes</taxon>
        <taxon>Mycobacteriales</taxon>
        <taxon>Nocardiaceae</taxon>
        <taxon>Nocardia</taxon>
    </lineage>
</organism>
<dbReference type="AlphaFoldDB" id="A0A917V5S0"/>
<name>A0A917V5S0_9NOCA</name>
<dbReference type="Pfam" id="PF12079">
    <property type="entry name" value="DUF3558"/>
    <property type="match status" value="1"/>
</dbReference>
<evidence type="ECO:0008006" key="5">
    <source>
        <dbReference type="Google" id="ProtNLM"/>
    </source>
</evidence>
<dbReference type="PROSITE" id="PS51257">
    <property type="entry name" value="PROKAR_LIPOPROTEIN"/>
    <property type="match status" value="1"/>
</dbReference>
<comment type="caution">
    <text evidence="3">The sequence shown here is derived from an EMBL/GenBank/DDBJ whole genome shotgun (WGS) entry which is preliminary data.</text>
</comment>
<evidence type="ECO:0000256" key="1">
    <source>
        <dbReference type="SAM" id="MobiDB-lite"/>
    </source>
</evidence>
<evidence type="ECO:0000313" key="4">
    <source>
        <dbReference type="Proteomes" id="UP000612956"/>
    </source>
</evidence>
<evidence type="ECO:0000256" key="2">
    <source>
        <dbReference type="SAM" id="SignalP"/>
    </source>
</evidence>
<gene>
    <name evidence="3" type="ORF">GCM10011591_10300</name>
</gene>
<evidence type="ECO:0000313" key="3">
    <source>
        <dbReference type="EMBL" id="GGK40648.1"/>
    </source>
</evidence>
<keyword evidence="4" id="KW-1185">Reference proteome</keyword>
<dbReference type="RefSeq" id="WP_188827619.1">
    <property type="nucleotide sequence ID" value="NZ_BMMW01000001.1"/>
</dbReference>
<sequence>MNVQRACVTAVAGVALAGLLAACGQPGGDPEPGTASASASTSKQIKVTAAPPTSQINEGGRSDIKFDPCTEFDDLTITRAGFNPDSRKRSDQIHNQYAFVGCSFNLKEPRGSLGEMTTVRYSTVWTSNISLAEFRKRWEGSATDTQVAGRPAIQYTPERKSCSMAIEFPGFVLDVTSSSGLYTQEAPCDNLQNAATVLEAAATETVGR</sequence>
<keyword evidence="2" id="KW-0732">Signal</keyword>
<dbReference type="EMBL" id="BMMW01000001">
    <property type="protein sequence ID" value="GGK40648.1"/>
    <property type="molecule type" value="Genomic_DNA"/>
</dbReference>
<dbReference type="InterPro" id="IPR024520">
    <property type="entry name" value="DUF3558"/>
</dbReference>
<feature type="compositionally biased region" description="Polar residues" evidence="1">
    <location>
        <begin position="35"/>
        <end position="57"/>
    </location>
</feature>
<protein>
    <recommendedName>
        <fullName evidence="5">DUF3558 domain-containing protein</fullName>
    </recommendedName>
</protein>
<proteinExistence type="predicted"/>
<reference evidence="3" key="1">
    <citation type="journal article" date="2014" name="Int. J. Syst. Evol. Microbiol.">
        <title>Complete genome sequence of Corynebacterium casei LMG S-19264T (=DSM 44701T), isolated from a smear-ripened cheese.</title>
        <authorList>
            <consortium name="US DOE Joint Genome Institute (JGI-PGF)"/>
            <person name="Walter F."/>
            <person name="Albersmeier A."/>
            <person name="Kalinowski J."/>
            <person name="Ruckert C."/>
        </authorList>
    </citation>
    <scope>NUCLEOTIDE SEQUENCE</scope>
    <source>
        <strain evidence="3">CGMCC 4.7278</strain>
    </source>
</reference>
<dbReference type="Proteomes" id="UP000612956">
    <property type="component" value="Unassembled WGS sequence"/>
</dbReference>
<feature type="signal peptide" evidence="2">
    <location>
        <begin position="1"/>
        <end position="17"/>
    </location>
</feature>
<feature type="chain" id="PRO_5039643604" description="DUF3558 domain-containing protein" evidence="2">
    <location>
        <begin position="18"/>
        <end position="208"/>
    </location>
</feature>
<accession>A0A917V5S0</accession>
<reference evidence="3" key="2">
    <citation type="submission" date="2020-09" db="EMBL/GenBank/DDBJ databases">
        <authorList>
            <person name="Sun Q."/>
            <person name="Zhou Y."/>
        </authorList>
    </citation>
    <scope>NUCLEOTIDE SEQUENCE</scope>
    <source>
        <strain evidence="3">CGMCC 4.7278</strain>
    </source>
</reference>
<feature type="region of interest" description="Disordered" evidence="1">
    <location>
        <begin position="27"/>
        <end position="63"/>
    </location>
</feature>